<evidence type="ECO:0000313" key="2">
    <source>
        <dbReference type="EMBL" id="EPE29277.1"/>
    </source>
</evidence>
<dbReference type="RefSeq" id="XP_008083386.1">
    <property type="nucleotide sequence ID" value="XM_008085195.1"/>
</dbReference>
<evidence type="ECO:0000313" key="3">
    <source>
        <dbReference type="Proteomes" id="UP000016922"/>
    </source>
</evidence>
<dbReference type="OrthoDB" id="270167at2759"/>
<dbReference type="HOGENOM" id="CLU_373041_0_0_1"/>
<dbReference type="GeneID" id="19459495"/>
<dbReference type="OMA" id="IPWPSGA"/>
<dbReference type="Proteomes" id="UP000016922">
    <property type="component" value="Unassembled WGS sequence"/>
</dbReference>
<reference evidence="2 3" key="1">
    <citation type="journal article" date="2013" name="BMC Genomics">
        <title>Genomics-driven discovery of the pneumocandin biosynthetic gene cluster in the fungus Glarea lozoyensis.</title>
        <authorList>
            <person name="Chen L."/>
            <person name="Yue Q."/>
            <person name="Zhang X."/>
            <person name="Xiang M."/>
            <person name="Wang C."/>
            <person name="Li S."/>
            <person name="Che Y."/>
            <person name="Ortiz-Lopez F.J."/>
            <person name="Bills G.F."/>
            <person name="Liu X."/>
            <person name="An Z."/>
        </authorList>
    </citation>
    <scope>NUCLEOTIDE SEQUENCE [LARGE SCALE GENOMIC DNA]</scope>
    <source>
        <strain evidence="3">ATCC 20868 / MF5171</strain>
    </source>
</reference>
<dbReference type="Pfam" id="PF06985">
    <property type="entry name" value="HET"/>
    <property type="match status" value="1"/>
</dbReference>
<dbReference type="EMBL" id="KE145367">
    <property type="protein sequence ID" value="EPE29277.1"/>
    <property type="molecule type" value="Genomic_DNA"/>
</dbReference>
<keyword evidence="3" id="KW-1185">Reference proteome</keyword>
<protein>
    <recommendedName>
        <fullName evidence="1">Heterokaryon incompatibility domain-containing protein</fullName>
    </recommendedName>
</protein>
<dbReference type="PANTHER" id="PTHR24148:SF73">
    <property type="entry name" value="HET DOMAIN PROTEIN (AFU_ORTHOLOGUE AFUA_8G01020)"/>
    <property type="match status" value="1"/>
</dbReference>
<proteinExistence type="predicted"/>
<dbReference type="eggNOG" id="ENOG502SN1H">
    <property type="taxonomic scope" value="Eukaryota"/>
</dbReference>
<sequence>MTWSPNHQAEFFTFPDGLPPQVLPGDFLHTPSPETKNAIFSSYLPIQEAEAERGRVLLARLEKLAPSVAEKFTVRDGLIDDFALRLINESSVDVETDGDVRSFVVMSYCWDPRYEDRWKGEYGEEFTIPFSSLIMQTVIQERQSATEGIWIDQVCINQRSEAEKNVAIPAMAALYKQARLVVVAIGDIEVSVEEQKVLRDFISSLETFGIVTTQLPFTRTVPPFMHQSPVLRGFWDKFLGSRWFTRAWCSHEMQLSQNLLFVIPCSSSSNYQDTSLVFKSSFVWYLAMLSGEIPSSTTRLSRIRDMVATKFDIYHNESQASNTSTVSNSFVTHTQNIMSLSTGGNPTLEEPLRTCDARRDKISIVLNSAGYGLILKRREELLKLYSSDDECFRQLLTVAIAAGDPLALCCTGPSLTFETQKSWLSRPGINARDIGSDPSHKALPAFAIDSMQMDDSPSSSWIQLDGFKIDNEVPPSEEALTAAVFMTLKCQSLGMGVPPANSGIPIFSTGPGYDFWDHAIHRNQDFSSFTRTIAAILDCGLVWMLETAELCGFPRNHLEGWKKDAMGYFQEGFHVQELIKMGWAGEEEGRNGVRSLLRFAMWLITWGVQTVHEYPLVSQGPLNWFPTVYESLQGAKLLIFSRLTAAPSTSRSSDNKPLEVFVPKCLAVDGYEKLARCWLVTPGSASKNREEDELERLEAEPSNNLTAKPMILESKTRIFSARPIGGLGFDVKTLSHVKIYGA</sequence>
<accession>S3CS95</accession>
<dbReference type="AlphaFoldDB" id="S3CS95"/>
<name>S3CS95_GLAL2</name>
<dbReference type="InterPro" id="IPR010730">
    <property type="entry name" value="HET"/>
</dbReference>
<dbReference type="STRING" id="1116229.S3CS95"/>
<dbReference type="PANTHER" id="PTHR24148">
    <property type="entry name" value="ANKYRIN REPEAT DOMAIN-CONTAINING PROTEIN 39 HOMOLOG-RELATED"/>
    <property type="match status" value="1"/>
</dbReference>
<evidence type="ECO:0000259" key="1">
    <source>
        <dbReference type="Pfam" id="PF06985"/>
    </source>
</evidence>
<organism evidence="2 3">
    <name type="scientific">Glarea lozoyensis (strain ATCC 20868 / MF5171)</name>
    <dbReference type="NCBI Taxonomy" id="1116229"/>
    <lineage>
        <taxon>Eukaryota</taxon>
        <taxon>Fungi</taxon>
        <taxon>Dikarya</taxon>
        <taxon>Ascomycota</taxon>
        <taxon>Pezizomycotina</taxon>
        <taxon>Leotiomycetes</taxon>
        <taxon>Helotiales</taxon>
        <taxon>Helotiaceae</taxon>
        <taxon>Glarea</taxon>
    </lineage>
</organism>
<dbReference type="InterPro" id="IPR052895">
    <property type="entry name" value="HetReg/Transcr_Mod"/>
</dbReference>
<dbReference type="KEGG" id="glz:GLAREA_00437"/>
<feature type="domain" description="Heterokaryon incompatibility" evidence="1">
    <location>
        <begin position="103"/>
        <end position="252"/>
    </location>
</feature>
<gene>
    <name evidence="2" type="ORF">GLAREA_00437</name>
</gene>